<dbReference type="OrthoDB" id="9794330at2"/>
<proteinExistence type="predicted"/>
<dbReference type="AlphaFoldDB" id="A0A1U7NL10"/>
<evidence type="ECO:0000313" key="6">
    <source>
        <dbReference type="EMBL" id="OLU45283.1"/>
    </source>
</evidence>
<dbReference type="GO" id="GO:0046686">
    <property type="term" value="P:response to cadmium ion"/>
    <property type="evidence" value="ECO:0007669"/>
    <property type="project" value="UniProtKB-KW"/>
</dbReference>
<dbReference type="PANTHER" id="PTHR43132">
    <property type="entry name" value="ARSENICAL RESISTANCE OPERON REPRESSOR ARSR-RELATED"/>
    <property type="match status" value="1"/>
</dbReference>
<dbReference type="RefSeq" id="WP_076341939.1">
    <property type="nucleotide sequence ID" value="NZ_CAJTMI010000005.1"/>
</dbReference>
<dbReference type="PROSITE" id="PS00846">
    <property type="entry name" value="HTH_ARSR_1"/>
    <property type="match status" value="1"/>
</dbReference>
<dbReference type="PANTHER" id="PTHR43132:SF6">
    <property type="entry name" value="HTH-TYPE TRANSCRIPTIONAL REPRESSOR CZRA"/>
    <property type="match status" value="1"/>
</dbReference>
<evidence type="ECO:0000259" key="5">
    <source>
        <dbReference type="PROSITE" id="PS50987"/>
    </source>
</evidence>
<dbReference type="SUPFAM" id="SSF46785">
    <property type="entry name" value="Winged helix' DNA-binding domain"/>
    <property type="match status" value="1"/>
</dbReference>
<reference evidence="6 7" key="1">
    <citation type="submission" date="2016-11" db="EMBL/GenBank/DDBJ databases">
        <title>Description of two novel members of the family Erysipelotrichaceae: Ileibacterium lipovorans gen. nov., sp. nov. and Dubosiella newyorkensis, gen. nov., sp. nov.</title>
        <authorList>
            <person name="Cox L.M."/>
            <person name="Sohn J."/>
            <person name="Tyrrell K.L."/>
            <person name="Citron D.M."/>
            <person name="Lawson P.A."/>
            <person name="Patel N.B."/>
            <person name="Iizumi T."/>
            <person name="Perez-Perez G.I."/>
            <person name="Goldstein E.J."/>
            <person name="Blaser M.J."/>
        </authorList>
    </citation>
    <scope>NUCLEOTIDE SEQUENCE [LARGE SCALE GENOMIC DNA]</scope>
    <source>
        <strain evidence="6 7">NYU-BL-A4</strain>
    </source>
</reference>
<dbReference type="Proteomes" id="UP000186705">
    <property type="component" value="Unassembled WGS sequence"/>
</dbReference>
<keyword evidence="4" id="KW-0105">Cadmium resistance</keyword>
<dbReference type="InterPro" id="IPR001845">
    <property type="entry name" value="HTH_ArsR_DNA-bd_dom"/>
</dbReference>
<name>A0A1U7NL10_9FIRM</name>
<evidence type="ECO:0000256" key="2">
    <source>
        <dbReference type="ARBA" id="ARBA00023125"/>
    </source>
</evidence>
<dbReference type="Pfam" id="PF01022">
    <property type="entry name" value="HTH_5"/>
    <property type="match status" value="1"/>
</dbReference>
<evidence type="ECO:0000256" key="3">
    <source>
        <dbReference type="ARBA" id="ARBA00023163"/>
    </source>
</evidence>
<dbReference type="STRING" id="1862672.BO225_09080"/>
<keyword evidence="7" id="KW-1185">Reference proteome</keyword>
<organism evidence="6 7">
    <name type="scientific">Dubosiella newyorkensis</name>
    <dbReference type="NCBI Taxonomy" id="1862672"/>
    <lineage>
        <taxon>Bacteria</taxon>
        <taxon>Bacillati</taxon>
        <taxon>Bacillota</taxon>
        <taxon>Erysipelotrichia</taxon>
        <taxon>Erysipelotrichales</taxon>
        <taxon>Erysipelotrichaceae</taxon>
        <taxon>Dubosiella</taxon>
    </lineage>
</organism>
<accession>A0A1U7NL10</accession>
<dbReference type="GeneID" id="78276091"/>
<dbReference type="Gene3D" id="1.10.10.10">
    <property type="entry name" value="Winged helix-like DNA-binding domain superfamily/Winged helix DNA-binding domain"/>
    <property type="match status" value="1"/>
</dbReference>
<dbReference type="PRINTS" id="PR00778">
    <property type="entry name" value="HTHARSR"/>
</dbReference>
<dbReference type="SMART" id="SM00418">
    <property type="entry name" value="HTH_ARSR"/>
    <property type="match status" value="1"/>
</dbReference>
<dbReference type="NCBIfam" id="NF033788">
    <property type="entry name" value="HTH_metalloreg"/>
    <property type="match status" value="1"/>
</dbReference>
<comment type="caution">
    <text evidence="6">The sequence shown here is derived from an EMBL/GenBank/DDBJ whole genome shotgun (WGS) entry which is preliminary data.</text>
</comment>
<evidence type="ECO:0000256" key="1">
    <source>
        <dbReference type="ARBA" id="ARBA00023015"/>
    </source>
</evidence>
<dbReference type="GO" id="GO:0003677">
    <property type="term" value="F:DNA binding"/>
    <property type="evidence" value="ECO:0007669"/>
    <property type="project" value="UniProtKB-KW"/>
</dbReference>
<dbReference type="CDD" id="cd00090">
    <property type="entry name" value="HTH_ARSR"/>
    <property type="match status" value="1"/>
</dbReference>
<protein>
    <submittedName>
        <fullName evidence="6">Transcriptional regulator</fullName>
    </submittedName>
</protein>
<dbReference type="InterPro" id="IPR011991">
    <property type="entry name" value="ArsR-like_HTH"/>
</dbReference>
<gene>
    <name evidence="6" type="ORF">BO225_09080</name>
</gene>
<dbReference type="InterPro" id="IPR036388">
    <property type="entry name" value="WH-like_DNA-bd_sf"/>
</dbReference>
<dbReference type="InterPro" id="IPR036390">
    <property type="entry name" value="WH_DNA-bd_sf"/>
</dbReference>
<keyword evidence="2" id="KW-0238">DNA-binding</keyword>
<evidence type="ECO:0000256" key="4">
    <source>
        <dbReference type="ARBA" id="ARBA00043263"/>
    </source>
</evidence>
<dbReference type="InterPro" id="IPR018334">
    <property type="entry name" value="ArsR_HTH"/>
</dbReference>
<dbReference type="InterPro" id="IPR051011">
    <property type="entry name" value="Metal_resp_trans_reg"/>
</dbReference>
<dbReference type="EMBL" id="MPKA01000087">
    <property type="protein sequence ID" value="OLU45283.1"/>
    <property type="molecule type" value="Genomic_DNA"/>
</dbReference>
<sequence>MDFLYDVQDEKRVFSALQYMPAAEQIEQLANFYKIMGDPSRLMLLMALEKGELCASDLANVAKMSRSAVSHQLKALKQAKLVKSRRQGKTIFYELDDEHIHSVLKVALEHIKEGADHHD</sequence>
<keyword evidence="3" id="KW-0804">Transcription</keyword>
<feature type="domain" description="HTH arsR-type" evidence="5">
    <location>
        <begin position="21"/>
        <end position="115"/>
    </location>
</feature>
<keyword evidence="1" id="KW-0805">Transcription regulation</keyword>
<dbReference type="PROSITE" id="PS50987">
    <property type="entry name" value="HTH_ARSR_2"/>
    <property type="match status" value="1"/>
</dbReference>
<evidence type="ECO:0000313" key="7">
    <source>
        <dbReference type="Proteomes" id="UP000186705"/>
    </source>
</evidence>
<dbReference type="GO" id="GO:0003700">
    <property type="term" value="F:DNA-binding transcription factor activity"/>
    <property type="evidence" value="ECO:0007669"/>
    <property type="project" value="InterPro"/>
</dbReference>